<dbReference type="InterPro" id="IPR016599">
    <property type="entry name" value="UCP012569"/>
</dbReference>
<accession>W4QJR3</accession>
<dbReference type="AlphaFoldDB" id="W4QJR3"/>
<protein>
    <submittedName>
        <fullName evidence="3">Uncharacterized protein</fullName>
    </submittedName>
</protein>
<dbReference type="STRING" id="1236971.JCM9152_3056"/>
<proteinExistence type="predicted"/>
<sequence>MEERKMILKMIEDGKITAEEGVKLLEAIEDKEPFETNQEAKSEVTTKVNWDEGDSYRERARHSRTSTTNLFTSFIDSAIQKIKDVDLDFNFGTSFDVDHIFQHREHSPTSIDVSLENGSITFQPWDEKDVRVECTAKVYRAKDLEEARRIFLDECSFRISDQRMLFHTKTKSIKVQTVIYVPRKEFEHVKLYTFNGQIIGEKIEVDTFDINAMNGSLQLTDVQSKKLIAETVNGAIDLTHSKAELVDVKTLNGAITIDGQVQDLDAESVNGSITYHIGQLDESGYADLKAATGSIHLVVPKSLRIEGKLKTNVGGFSVGMYDHEKLEEKKEFAQKQLTFIGNQQSSPRVKVNALTNTGSIVIKDQVN</sequence>
<dbReference type="Pfam" id="PF13349">
    <property type="entry name" value="DUF4097"/>
    <property type="match status" value="1"/>
</dbReference>
<evidence type="ECO:0000259" key="2">
    <source>
        <dbReference type="Pfam" id="PF22746"/>
    </source>
</evidence>
<dbReference type="RefSeq" id="WP_035345443.1">
    <property type="nucleotide sequence ID" value="NZ_BAUU01000021.1"/>
</dbReference>
<dbReference type="EMBL" id="BAUU01000021">
    <property type="protein sequence ID" value="GAE31579.1"/>
    <property type="molecule type" value="Genomic_DNA"/>
</dbReference>
<dbReference type="InterPro" id="IPR053959">
    <property type="entry name" value="YvlB/LiaX_N"/>
</dbReference>
<keyword evidence="4" id="KW-1185">Reference proteome</keyword>
<dbReference type="OrthoDB" id="2240743at2"/>
<name>W4QJR3_9BACI</name>
<gene>
    <name evidence="3" type="ORF">JCM9152_3056</name>
</gene>
<comment type="caution">
    <text evidence="3">The sequence shown here is derived from an EMBL/GenBank/DDBJ whole genome shotgun (WGS) entry which is preliminary data.</text>
</comment>
<organism evidence="3 4">
    <name type="scientific">Halalkalibacter hemicellulosilyticusJCM 9152</name>
    <dbReference type="NCBI Taxonomy" id="1236971"/>
    <lineage>
        <taxon>Bacteria</taxon>
        <taxon>Bacillati</taxon>
        <taxon>Bacillota</taxon>
        <taxon>Bacilli</taxon>
        <taxon>Bacillales</taxon>
        <taxon>Bacillaceae</taxon>
        <taxon>Halalkalibacter</taxon>
    </lineage>
</organism>
<evidence type="ECO:0000313" key="4">
    <source>
        <dbReference type="Proteomes" id="UP000018895"/>
    </source>
</evidence>
<evidence type="ECO:0000313" key="3">
    <source>
        <dbReference type="EMBL" id="GAE31579.1"/>
    </source>
</evidence>
<dbReference type="InterPro" id="IPR025164">
    <property type="entry name" value="Toastrack_DUF4097"/>
</dbReference>
<evidence type="ECO:0000259" key="1">
    <source>
        <dbReference type="Pfam" id="PF13349"/>
    </source>
</evidence>
<reference evidence="3" key="1">
    <citation type="journal article" date="2014" name="Genome Announc.">
        <title>Draft Genome Sequences of Three Alkaliphilic Bacillus Strains, Bacillus wakoensis JCM 9140T, Bacillus akibai JCM 9157T, and Bacillus hemicellulosilyticus JCM 9152T.</title>
        <authorList>
            <person name="Yuki M."/>
            <person name="Oshima K."/>
            <person name="Suda W."/>
            <person name="Oshida Y."/>
            <person name="Kitamura K."/>
            <person name="Iida T."/>
            <person name="Hattori M."/>
            <person name="Ohkuma M."/>
        </authorList>
    </citation>
    <scope>NUCLEOTIDE SEQUENCE [LARGE SCALE GENOMIC DNA]</scope>
    <source>
        <strain evidence="3">JCM 9152</strain>
    </source>
</reference>
<dbReference type="PIRSF" id="PIRSF012569">
    <property type="entry name" value="UCP012569"/>
    <property type="match status" value="1"/>
</dbReference>
<dbReference type="Proteomes" id="UP000018895">
    <property type="component" value="Unassembled WGS sequence"/>
</dbReference>
<dbReference type="Pfam" id="PF22746">
    <property type="entry name" value="SHOCT-like_DUF2089-C"/>
    <property type="match status" value="1"/>
</dbReference>
<feature type="domain" description="DUF4097" evidence="1">
    <location>
        <begin position="110"/>
        <end position="335"/>
    </location>
</feature>
<feature type="domain" description="YvlB/LiaX N-terminal" evidence="2">
    <location>
        <begin position="2"/>
        <end position="32"/>
    </location>
</feature>